<sequence>MMNKLRAAMLLALAGAAAAAPMASAAPATEAQWIAAATEAVAYGRAQGLPIDLEVVDGNGLPGHTPVGLSSENGRCTLVVSASNNPTADKLSSMIAPDLLEPFLAGAAMHEVGHCHRRLHGFPHNEKLLPVVAWIAPLRDWFARRVRTEEAYADMTSVAWIARFHPERYTALVNEMLRVRTRFREPKHDTVALLERALAEGPQDANENLFALADERLNRYR</sequence>
<dbReference type="RefSeq" id="WP_206089872.1">
    <property type="nucleotide sequence ID" value="NZ_CP065053.1"/>
</dbReference>
<organism evidence="2 3">
    <name type="scientific">Massilia antarctica</name>
    <dbReference type="NCBI Taxonomy" id="2765360"/>
    <lineage>
        <taxon>Bacteria</taxon>
        <taxon>Pseudomonadati</taxon>
        <taxon>Pseudomonadota</taxon>
        <taxon>Betaproteobacteria</taxon>
        <taxon>Burkholderiales</taxon>
        <taxon>Oxalobacteraceae</taxon>
        <taxon>Telluria group</taxon>
        <taxon>Massilia</taxon>
    </lineage>
</organism>
<feature type="signal peptide" evidence="1">
    <location>
        <begin position="1"/>
        <end position="25"/>
    </location>
</feature>
<evidence type="ECO:0000256" key="1">
    <source>
        <dbReference type="SAM" id="SignalP"/>
    </source>
</evidence>
<dbReference type="EMBL" id="CP065053">
    <property type="protein sequence ID" value="QPI50337.1"/>
    <property type="molecule type" value="Genomic_DNA"/>
</dbReference>
<dbReference type="Proteomes" id="UP000662888">
    <property type="component" value="Chromosome"/>
</dbReference>
<evidence type="ECO:0000313" key="3">
    <source>
        <dbReference type="Proteomes" id="UP000662888"/>
    </source>
</evidence>
<feature type="chain" id="PRO_5046254493" description="Peptidase M48 domain-containing protein" evidence="1">
    <location>
        <begin position="26"/>
        <end position="221"/>
    </location>
</feature>
<keyword evidence="3" id="KW-1185">Reference proteome</keyword>
<proteinExistence type="predicted"/>
<reference evidence="2 3" key="1">
    <citation type="submission" date="2020-11" db="EMBL/GenBank/DDBJ databases">
        <authorList>
            <person name="Sun Q."/>
        </authorList>
    </citation>
    <scope>NUCLEOTIDE SEQUENCE [LARGE SCALE GENOMIC DNA]</scope>
    <source>
        <strain evidence="2 3">P8398</strain>
    </source>
</reference>
<evidence type="ECO:0008006" key="4">
    <source>
        <dbReference type="Google" id="ProtNLM"/>
    </source>
</evidence>
<keyword evidence="1" id="KW-0732">Signal</keyword>
<accession>A0AA48WDD2</accession>
<name>A0AA48WDD2_9BURK</name>
<protein>
    <recommendedName>
        <fullName evidence="4">Peptidase M48 domain-containing protein</fullName>
    </recommendedName>
</protein>
<evidence type="ECO:0000313" key="2">
    <source>
        <dbReference type="EMBL" id="QPI50337.1"/>
    </source>
</evidence>
<gene>
    <name evidence="2" type="ORF">IV454_01485</name>
</gene>